<protein>
    <submittedName>
        <fullName evidence="1">Uncharacterized protein</fullName>
    </submittedName>
</protein>
<proteinExistence type="predicted"/>
<dbReference type="RefSeq" id="WP_156865640.1">
    <property type="nucleotide sequence ID" value="NZ_WNKC01000001.1"/>
</dbReference>
<evidence type="ECO:0000313" key="2">
    <source>
        <dbReference type="Proteomes" id="UP000443014"/>
    </source>
</evidence>
<organism evidence="1 2">
    <name type="scientific">Serratia marcescens</name>
    <dbReference type="NCBI Taxonomy" id="615"/>
    <lineage>
        <taxon>Bacteria</taxon>
        <taxon>Pseudomonadati</taxon>
        <taxon>Pseudomonadota</taxon>
        <taxon>Gammaproteobacteria</taxon>
        <taxon>Enterobacterales</taxon>
        <taxon>Yersiniaceae</taxon>
        <taxon>Serratia</taxon>
    </lineage>
</organism>
<sequence length="221" mass="25048">MATKEACAKIYSFTIVIKMKEIADNIRANLDEVRSLFLNEELLAEKISSISHAESKVVSWSKTNAFSIIPFYNELTGFKNGGILSKEPKNKSNAYCYFSNDDHINKIDSYNSKGVVADTSYVIRDGDEVLEIRQDVKGNYLVISRVFLNSQRQPSKAFFANDDGNVSGYHYFYKDGRIDSILTVSNYSLLPYVILSCVYDDGKISEIYFNNDKGKVAIYPR</sequence>
<reference evidence="1 2" key="1">
    <citation type="submission" date="2019-11" db="EMBL/GenBank/DDBJ databases">
        <title>Whole genome sequence of a plant growth promoting strain Serratia marcescens BTL07 isolated from the rhizoplane of Chili (Capsicum annuum).</title>
        <authorList>
            <person name="Dutta S."/>
            <person name="Khatun A."/>
            <person name="Gupta D.R."/>
            <person name="Surovy M.Z."/>
            <person name="Rahman M.M."/>
            <person name="Mahmud N.U."/>
            <person name="Emes R."/>
            <person name="Warry A."/>
            <person name="West H."/>
            <person name="Clarke M.L."/>
            <person name="Islam M.T."/>
        </authorList>
    </citation>
    <scope>NUCLEOTIDE SEQUENCE [LARGE SCALE GENOMIC DNA]</scope>
    <source>
        <strain evidence="1 2">BTL07</strain>
    </source>
</reference>
<comment type="caution">
    <text evidence="1">The sequence shown here is derived from an EMBL/GenBank/DDBJ whole genome shotgun (WGS) entry which is preliminary data.</text>
</comment>
<dbReference type="EMBL" id="WNKC01000001">
    <property type="protein sequence ID" value="MVF03128.1"/>
    <property type="molecule type" value="Genomic_DNA"/>
</dbReference>
<name>A0ABD6HMS8_SERMA</name>
<dbReference type="AlphaFoldDB" id="A0ABD6HMS8"/>
<accession>A0ABD6HMS8</accession>
<gene>
    <name evidence="1" type="ORF">GMA22_07645</name>
</gene>
<evidence type="ECO:0000313" key="1">
    <source>
        <dbReference type="EMBL" id="MVF03128.1"/>
    </source>
</evidence>
<dbReference type="Proteomes" id="UP000443014">
    <property type="component" value="Unassembled WGS sequence"/>
</dbReference>